<keyword evidence="2" id="KW-0843">Virulence</keyword>
<protein>
    <recommendedName>
        <fullName evidence="10">Carbohydrate-binding module family 18 protein</fullName>
    </recommendedName>
</protein>
<dbReference type="PANTHER" id="PTHR34997:SF1">
    <property type="entry name" value="PEPTIDOGLYCAN-BINDING LYSIN DOMAIN"/>
    <property type="match status" value="1"/>
</dbReference>
<organism evidence="8 9">
    <name type="scientific">Rhypophila decipiens</name>
    <dbReference type="NCBI Taxonomy" id="261697"/>
    <lineage>
        <taxon>Eukaryota</taxon>
        <taxon>Fungi</taxon>
        <taxon>Dikarya</taxon>
        <taxon>Ascomycota</taxon>
        <taxon>Pezizomycotina</taxon>
        <taxon>Sordariomycetes</taxon>
        <taxon>Sordariomycetidae</taxon>
        <taxon>Sordariales</taxon>
        <taxon>Naviculisporaceae</taxon>
        <taxon>Rhypophila</taxon>
    </lineage>
</organism>
<feature type="disulfide bond" evidence="4">
    <location>
        <begin position="116"/>
        <end position="130"/>
    </location>
</feature>
<dbReference type="Gene3D" id="3.30.60.10">
    <property type="entry name" value="Endochitinase-like"/>
    <property type="match status" value="1"/>
</dbReference>
<dbReference type="InterPro" id="IPR018392">
    <property type="entry name" value="LysM"/>
</dbReference>
<dbReference type="AlphaFoldDB" id="A0AAN7B4D8"/>
<dbReference type="InterPro" id="IPR052210">
    <property type="entry name" value="LysM1-like"/>
</dbReference>
<dbReference type="SUPFAM" id="SSF54106">
    <property type="entry name" value="LysM domain"/>
    <property type="match status" value="1"/>
</dbReference>
<evidence type="ECO:0000313" key="9">
    <source>
        <dbReference type="Proteomes" id="UP001301769"/>
    </source>
</evidence>
<feature type="domain" description="LysM" evidence="7">
    <location>
        <begin position="344"/>
        <end position="388"/>
    </location>
</feature>
<feature type="signal peptide" evidence="5">
    <location>
        <begin position="1"/>
        <end position="24"/>
    </location>
</feature>
<feature type="disulfide bond" evidence="4">
    <location>
        <begin position="102"/>
        <end position="117"/>
    </location>
</feature>
<dbReference type="GO" id="GO:0008061">
    <property type="term" value="F:chitin binding"/>
    <property type="evidence" value="ECO:0007669"/>
    <property type="project" value="UniProtKB-UniRule"/>
</dbReference>
<accession>A0AAN7B4D8</accession>
<dbReference type="SUPFAM" id="SSF57016">
    <property type="entry name" value="Plant lectins/antimicrobial peptides"/>
    <property type="match status" value="1"/>
</dbReference>
<dbReference type="PANTHER" id="PTHR34997">
    <property type="entry name" value="AM15"/>
    <property type="match status" value="1"/>
</dbReference>
<evidence type="ECO:0000256" key="1">
    <source>
        <dbReference type="ARBA" id="ARBA00022669"/>
    </source>
</evidence>
<dbReference type="Gene3D" id="3.10.350.10">
    <property type="entry name" value="LysM domain"/>
    <property type="match status" value="2"/>
</dbReference>
<dbReference type="InterPro" id="IPR001002">
    <property type="entry name" value="Chitin-bd_1"/>
</dbReference>
<evidence type="ECO:0000259" key="7">
    <source>
        <dbReference type="PROSITE" id="PS51782"/>
    </source>
</evidence>
<reference evidence="8" key="2">
    <citation type="submission" date="2023-05" db="EMBL/GenBank/DDBJ databases">
        <authorList>
            <consortium name="Lawrence Berkeley National Laboratory"/>
            <person name="Steindorff A."/>
            <person name="Hensen N."/>
            <person name="Bonometti L."/>
            <person name="Westerberg I."/>
            <person name="Brannstrom I.O."/>
            <person name="Guillou S."/>
            <person name="Cros-Aarteil S."/>
            <person name="Calhoun S."/>
            <person name="Haridas S."/>
            <person name="Kuo A."/>
            <person name="Mondo S."/>
            <person name="Pangilinan J."/>
            <person name="Riley R."/>
            <person name="Labutti K."/>
            <person name="Andreopoulos B."/>
            <person name="Lipzen A."/>
            <person name="Chen C."/>
            <person name="Yanf M."/>
            <person name="Daum C."/>
            <person name="Ng V."/>
            <person name="Clum A."/>
            <person name="Ohm R."/>
            <person name="Martin F."/>
            <person name="Silar P."/>
            <person name="Natvig D."/>
            <person name="Lalanne C."/>
            <person name="Gautier V."/>
            <person name="Ament-Velasquez S.L."/>
            <person name="Kruys A."/>
            <person name="Hutchinson M.I."/>
            <person name="Powell A.J."/>
            <person name="Barry K."/>
            <person name="Miller A.N."/>
            <person name="Grigoriev I.V."/>
            <person name="Debuchy R."/>
            <person name="Gladieux P."/>
            <person name="Thoren M.H."/>
            <person name="Johannesson H."/>
        </authorList>
    </citation>
    <scope>NUCLEOTIDE SEQUENCE</scope>
    <source>
        <strain evidence="8">PSN293</strain>
    </source>
</reference>
<dbReference type="SMART" id="SM00257">
    <property type="entry name" value="LysM"/>
    <property type="match status" value="2"/>
</dbReference>
<dbReference type="EMBL" id="MU858173">
    <property type="protein sequence ID" value="KAK4210488.1"/>
    <property type="molecule type" value="Genomic_DNA"/>
</dbReference>
<keyword evidence="5" id="KW-0732">Signal</keyword>
<comment type="caution">
    <text evidence="8">The sequence shown here is derived from an EMBL/GenBank/DDBJ whole genome shotgun (WGS) entry which is preliminary data.</text>
</comment>
<dbReference type="Pfam" id="PF01476">
    <property type="entry name" value="LysM"/>
    <property type="match status" value="2"/>
</dbReference>
<feature type="domain" description="LysM" evidence="7">
    <location>
        <begin position="28"/>
        <end position="73"/>
    </location>
</feature>
<feature type="domain" description="Chitin-binding type-1" evidence="6">
    <location>
        <begin position="99"/>
        <end position="143"/>
    </location>
</feature>
<evidence type="ECO:0000256" key="5">
    <source>
        <dbReference type="SAM" id="SignalP"/>
    </source>
</evidence>
<evidence type="ECO:0008006" key="10">
    <source>
        <dbReference type="Google" id="ProtNLM"/>
    </source>
</evidence>
<keyword evidence="9" id="KW-1185">Reference proteome</keyword>
<gene>
    <name evidence="8" type="ORF">QBC37DRAFT_428681</name>
</gene>
<dbReference type="Proteomes" id="UP001301769">
    <property type="component" value="Unassembled WGS sequence"/>
</dbReference>
<dbReference type="CDD" id="cd00118">
    <property type="entry name" value="LysM"/>
    <property type="match status" value="1"/>
</dbReference>
<sequence length="415" mass="42137">MARRSALIRGILILALGFTAQVNAQCSRSIEAHDGDTCASLAALTGITVAQFLKSNPAVTSCSTLTPGRTYCVEGTAPAATSSATSPVQTSGPLQVSTDGTCGPGVTCKGSRFGGCCSEHGFCGSTADYCGDGCQPSLGTCGSDPGTPSSSTITPPPAGTATKTVTVTSTATTTSTAIVSITRASIVLQTSTVVVTSAVISTSTRTALVTATGTVTATVTSTAVVTSTATASAKVVTLTSIIFSTSTQYQTAVTTSTAVATRTAVVTSTAKVTSTSVVVETLTTIKTVSVTACGGGGGLVTTIWQTQTNRPTPTIIIGTTRIPGGPSQPRPTPYLPGSSNKCRNYDQIQEGDTCRQIANRNSVSLLDFYKLNPSVSANKPLLGGLLCTLELLLSGLCQIDCDDLWPGYFVCVEDN</sequence>
<dbReference type="InterPro" id="IPR036779">
    <property type="entry name" value="LysM_dom_sf"/>
</dbReference>
<comment type="similarity">
    <text evidence="3">Belongs to the secreted LysM effector family.</text>
</comment>
<evidence type="ECO:0000256" key="4">
    <source>
        <dbReference type="PROSITE-ProRule" id="PRU00261"/>
    </source>
</evidence>
<dbReference type="SMART" id="SM00270">
    <property type="entry name" value="ChtBD1"/>
    <property type="match status" value="1"/>
</dbReference>
<evidence type="ECO:0000256" key="3">
    <source>
        <dbReference type="ARBA" id="ARBA00044955"/>
    </source>
</evidence>
<evidence type="ECO:0000256" key="2">
    <source>
        <dbReference type="ARBA" id="ARBA00023026"/>
    </source>
</evidence>
<reference evidence="8" key="1">
    <citation type="journal article" date="2023" name="Mol. Phylogenet. Evol.">
        <title>Genome-scale phylogeny and comparative genomics of the fungal order Sordariales.</title>
        <authorList>
            <person name="Hensen N."/>
            <person name="Bonometti L."/>
            <person name="Westerberg I."/>
            <person name="Brannstrom I.O."/>
            <person name="Guillou S."/>
            <person name="Cros-Aarteil S."/>
            <person name="Calhoun S."/>
            <person name="Haridas S."/>
            <person name="Kuo A."/>
            <person name="Mondo S."/>
            <person name="Pangilinan J."/>
            <person name="Riley R."/>
            <person name="LaButti K."/>
            <person name="Andreopoulos B."/>
            <person name="Lipzen A."/>
            <person name="Chen C."/>
            <person name="Yan M."/>
            <person name="Daum C."/>
            <person name="Ng V."/>
            <person name="Clum A."/>
            <person name="Steindorff A."/>
            <person name="Ohm R.A."/>
            <person name="Martin F."/>
            <person name="Silar P."/>
            <person name="Natvig D.O."/>
            <person name="Lalanne C."/>
            <person name="Gautier V."/>
            <person name="Ament-Velasquez S.L."/>
            <person name="Kruys A."/>
            <person name="Hutchinson M.I."/>
            <person name="Powell A.J."/>
            <person name="Barry K."/>
            <person name="Miller A.N."/>
            <person name="Grigoriev I.V."/>
            <person name="Debuchy R."/>
            <person name="Gladieux P."/>
            <person name="Hiltunen Thoren M."/>
            <person name="Johannesson H."/>
        </authorList>
    </citation>
    <scope>NUCLEOTIDE SEQUENCE</scope>
    <source>
        <strain evidence="8">PSN293</strain>
    </source>
</reference>
<proteinExistence type="inferred from homology"/>
<dbReference type="InterPro" id="IPR036861">
    <property type="entry name" value="Endochitinase-like_sf"/>
</dbReference>
<evidence type="ECO:0000259" key="6">
    <source>
        <dbReference type="PROSITE" id="PS50941"/>
    </source>
</evidence>
<dbReference type="PROSITE" id="PS50941">
    <property type="entry name" value="CHIT_BIND_I_2"/>
    <property type="match status" value="1"/>
</dbReference>
<evidence type="ECO:0000313" key="8">
    <source>
        <dbReference type="EMBL" id="KAK4210488.1"/>
    </source>
</evidence>
<feature type="chain" id="PRO_5042971865" description="Carbohydrate-binding module family 18 protein" evidence="5">
    <location>
        <begin position="25"/>
        <end position="415"/>
    </location>
</feature>
<dbReference type="PROSITE" id="PS51782">
    <property type="entry name" value="LYSM"/>
    <property type="match status" value="2"/>
</dbReference>
<keyword evidence="1 4" id="KW-0147">Chitin-binding</keyword>
<comment type="caution">
    <text evidence="4">Lacks conserved residue(s) required for the propagation of feature annotation.</text>
</comment>
<name>A0AAN7B4D8_9PEZI</name>
<keyword evidence="4" id="KW-1015">Disulfide bond</keyword>
<dbReference type="CDD" id="cd11618">
    <property type="entry name" value="ChtBD1_1"/>
    <property type="match status" value="1"/>
</dbReference>